<dbReference type="InterPro" id="IPR036213">
    <property type="entry name" value="Calpain_III_sf"/>
</dbReference>
<evidence type="ECO:0000256" key="6">
    <source>
        <dbReference type="SAM" id="MobiDB-lite"/>
    </source>
</evidence>
<dbReference type="Gene3D" id="2.60.120.380">
    <property type="match status" value="2"/>
</dbReference>
<reference evidence="8" key="2">
    <citation type="submission" date="2021-08" db="EMBL/GenBank/DDBJ databases">
        <authorList>
            <person name="Gostincar C."/>
            <person name="Sun X."/>
            <person name="Song Z."/>
            <person name="Gunde-Cimerman N."/>
        </authorList>
    </citation>
    <scope>NUCLEOTIDE SEQUENCE</scope>
    <source>
        <strain evidence="8">EXF-9911</strain>
    </source>
</reference>
<keyword evidence="2 5" id="KW-0645">Protease</keyword>
<evidence type="ECO:0000256" key="4">
    <source>
        <dbReference type="ARBA" id="ARBA00022807"/>
    </source>
</evidence>
<dbReference type="EMBL" id="JAHFXF010001024">
    <property type="protein sequence ID" value="KAG9678606.1"/>
    <property type="molecule type" value="Genomic_DNA"/>
</dbReference>
<sequence>MTSTEDISTLRSKIQTLEHGIPSAPSRDAALDMAIEAAQHAMNAMRLSQDSETKRSMRKKCDFFLDEAQRIKAMSEWKPRSEIDITRVRKLVEPKSDRKLPTSEQILLLKASHLNGFKFPPWTGAPQNSDFHLSDGQERFTDEPRLRLSSAQLGVFDDWKRATEALPPPAWYTPQERRAGPTMSSSRNIDLVQDAATDCSVVASLCALVARGERGHAKILGSMMFPYDADQGRPSLSPNGKYTLKLNFNGTHRRVEIDDFLPVSKSSRVLHVIDRHNPSLLWPALIEKAYLKVRGSYDFPGSNSGTDLWILSGWIPEQIFLQSDDTIPNNIWKRVFKSHQYGDVLITMGTGKISSRTERAIGLAGEHDYAVLDMREVDGQKLMLVKNPWCEGMSWRGSIPRSPIDDQDDEDEEVLPSSRDLLNQDDKLTPGTFWIDLNSVMQYFESIYLNWNPGLFNYRQDIHFAWDLSASSLSSKYKSFSNNQQFRVSVVAPCTVWFLLSRHFKDGKENDHPPEYISLYLFDNNGAKVYLSDGALQRGPFVDSPQTLLRLDNMEAGRKYTVVPVEQDLGPTVHTFTLSVFAEQRIALDEAPNKYPCQKTITAAWTDETAGGNAHSPTYSQNPQFSIVVPARTPIALLLETDVEQLHVHVKLVHGRGSRVQAVRSKDIVFDSKDYRRGCALAQYAELEAGTYTIICSTFEAGQKGNFRLRVDSMVATQLAILPRQGAGRLRRAWAKAIFEGQQRMLAAPIAPKRLTKLDVFVKQVQQVGLQETAKTSQSRQRSMIRVTLEIGTGPQRRILIASSNGEYSDSSAGVRTGEIDLSPQEMGKVWLVIERMFTPMDSQGEMFEIETFTDAPDTVDIGVWRRWELNHTNDLTSLALCHSTLHALTIPFIYSRFDIVWPDNATGSEPRAGVDALTYGLSTLVMAEEIFDNRRGQSIDQRIRRRRGNHFASFTKKFSLGNGPSEWVQDYLITKEGGKMLGTLVALAVARMRSLESFTWDMPTGVLSAVWDALSSLADHEDDKPCRLDRVAVRWHDNYAEPRSPPLHVPHQQSDAPPRLSALNHVENPSFSILPPLKSLSVLDIDEVQYLDELSVLIYRSVDKLRELRIGIANLAKHREFNYVWEGDDVQQIDRANPVMSCITIGEKRLGGVLGILTGMIFDLRSVESQAGRSSQLRRRSNATIGTSQISSILDNTSDTSTVVPNSSLLSSVTAAASITESLLEVGADDETIISVEHIQATPKTSTSDSATHEQSSTTIEHSSITLPHRLKGSPDMQGKSSSQENDDEPSELSRKLLLDSLELEDVPLSIPVMLNAIDWSVLTTLTLLRCYNHELLWKALRRQFASSPSSTKSKYVTGLVGSASQPSSRHSGSEKTYRLNLKHISTDTVTPSLISFIKETLRPNSLESVFFLHTSTNPASVSLDAIFNSVIRRHRTSLSKLLIESGERGSVELPGASVIWRQWMFNREIIKFLGKMPCLRELGAVLDYRDWHFFLQRLPSLPKLRSLYIPYLLNHSQPSIPDTRELALQVVDIVALRPELSLCYLGIMKKCFEILEQKPGSRSTDHSRIGVGDDSGSEDEDDDDEHSVDQDFEDGDNDDDNDSEDAASDTTDSYEDSELGLSDNERELPSLRLREILYYDDKVSIFKARHARL</sequence>
<dbReference type="SMART" id="SM00230">
    <property type="entry name" value="CysPc"/>
    <property type="match status" value="1"/>
</dbReference>
<dbReference type="GO" id="GO:0004198">
    <property type="term" value="F:calcium-dependent cysteine-type endopeptidase activity"/>
    <property type="evidence" value="ECO:0007669"/>
    <property type="project" value="InterPro"/>
</dbReference>
<name>A0A9P8J108_AURME</name>
<dbReference type="OrthoDB" id="167576at2759"/>
<dbReference type="Proteomes" id="UP000779574">
    <property type="component" value="Unassembled WGS sequence"/>
</dbReference>
<feature type="active site" evidence="5">
    <location>
        <position position="199"/>
    </location>
</feature>
<dbReference type="PANTHER" id="PTHR46143:SF1">
    <property type="entry name" value="CALPAIN-7"/>
    <property type="match status" value="1"/>
</dbReference>
<feature type="region of interest" description="Disordered" evidence="6">
    <location>
        <begin position="398"/>
        <end position="423"/>
    </location>
</feature>
<keyword evidence="4 5" id="KW-0788">Thiol protease</keyword>
<feature type="domain" description="Calpain catalytic" evidence="7">
    <location>
        <begin position="116"/>
        <end position="453"/>
    </location>
</feature>
<dbReference type="Pfam" id="PF00648">
    <property type="entry name" value="Peptidase_C2"/>
    <property type="match status" value="1"/>
</dbReference>
<dbReference type="InterPro" id="IPR051297">
    <property type="entry name" value="PalB/RIM13"/>
</dbReference>
<dbReference type="Gene3D" id="3.90.70.10">
    <property type="entry name" value="Cysteine proteinases"/>
    <property type="match status" value="1"/>
</dbReference>
<feature type="region of interest" description="Disordered" evidence="6">
    <location>
        <begin position="1562"/>
        <end position="1627"/>
    </location>
</feature>
<dbReference type="SUPFAM" id="SSF49758">
    <property type="entry name" value="Calpain large subunit, middle domain (domain III)"/>
    <property type="match status" value="2"/>
</dbReference>
<feature type="compositionally biased region" description="Acidic residues" evidence="6">
    <location>
        <begin position="405"/>
        <end position="414"/>
    </location>
</feature>
<evidence type="ECO:0000256" key="3">
    <source>
        <dbReference type="ARBA" id="ARBA00022801"/>
    </source>
</evidence>
<dbReference type="PROSITE" id="PS50203">
    <property type="entry name" value="CALPAIN_CAT"/>
    <property type="match status" value="1"/>
</dbReference>
<evidence type="ECO:0000313" key="8">
    <source>
        <dbReference type="EMBL" id="KAG9678606.1"/>
    </source>
</evidence>
<feature type="active site" evidence="5">
    <location>
        <position position="387"/>
    </location>
</feature>
<evidence type="ECO:0000256" key="2">
    <source>
        <dbReference type="ARBA" id="ARBA00022670"/>
    </source>
</evidence>
<dbReference type="InterPro" id="IPR038765">
    <property type="entry name" value="Papain-like_cys_pep_sf"/>
</dbReference>
<keyword evidence="3 5" id="KW-0378">Hydrolase</keyword>
<comment type="similarity">
    <text evidence="1">Belongs to the peptidase C2 family. PalB/RIM13 subfamily.</text>
</comment>
<dbReference type="GO" id="GO:0006508">
    <property type="term" value="P:proteolysis"/>
    <property type="evidence" value="ECO:0007669"/>
    <property type="project" value="UniProtKB-KW"/>
</dbReference>
<dbReference type="InterPro" id="IPR001300">
    <property type="entry name" value="Peptidase_C2_calpain_cat"/>
</dbReference>
<feature type="region of interest" description="Disordered" evidence="6">
    <location>
        <begin position="1351"/>
        <end position="1376"/>
    </location>
</feature>
<dbReference type="SUPFAM" id="SSF54001">
    <property type="entry name" value="Cysteine proteinases"/>
    <property type="match status" value="1"/>
</dbReference>
<dbReference type="Pfam" id="PF01067">
    <property type="entry name" value="Calpain_III"/>
    <property type="match status" value="1"/>
</dbReference>
<dbReference type="SMART" id="SM00720">
    <property type="entry name" value="calpain_III"/>
    <property type="match status" value="1"/>
</dbReference>
<comment type="caution">
    <text evidence="8">The sequence shown here is derived from an EMBL/GenBank/DDBJ whole genome shotgun (WGS) entry which is preliminary data.</text>
</comment>
<dbReference type="InterPro" id="IPR022683">
    <property type="entry name" value="Calpain_III"/>
</dbReference>
<feature type="region of interest" description="Disordered" evidence="6">
    <location>
        <begin position="1240"/>
        <end position="1294"/>
    </location>
</feature>
<evidence type="ECO:0000313" key="9">
    <source>
        <dbReference type="Proteomes" id="UP000779574"/>
    </source>
</evidence>
<evidence type="ECO:0000256" key="1">
    <source>
        <dbReference type="ARBA" id="ARBA00010193"/>
    </source>
</evidence>
<protein>
    <submittedName>
        <fullName evidence="8">Cysteine proteinase</fullName>
    </submittedName>
</protein>
<dbReference type="CDD" id="cd00044">
    <property type="entry name" value="CysPc"/>
    <property type="match status" value="1"/>
</dbReference>
<reference evidence="8" key="1">
    <citation type="journal article" date="2021" name="J Fungi (Basel)">
        <title>Virulence traits and population genomics of the black yeast Aureobasidium melanogenum.</title>
        <authorList>
            <person name="Cernosa A."/>
            <person name="Sun X."/>
            <person name="Gostincar C."/>
            <person name="Fang C."/>
            <person name="Gunde-Cimerman N."/>
            <person name="Song Z."/>
        </authorList>
    </citation>
    <scope>NUCLEOTIDE SEQUENCE</scope>
    <source>
        <strain evidence="8">EXF-9911</strain>
    </source>
</reference>
<dbReference type="InterPro" id="IPR022682">
    <property type="entry name" value="Calpain_domain_III"/>
</dbReference>
<dbReference type="PANTHER" id="PTHR46143">
    <property type="entry name" value="CALPAIN-7"/>
    <property type="match status" value="1"/>
</dbReference>
<accession>A0A9P8J108</accession>
<evidence type="ECO:0000259" key="7">
    <source>
        <dbReference type="PROSITE" id="PS50203"/>
    </source>
</evidence>
<feature type="compositionally biased region" description="Polar residues" evidence="6">
    <location>
        <begin position="1243"/>
        <end position="1267"/>
    </location>
</feature>
<organism evidence="8 9">
    <name type="scientific">Aureobasidium melanogenum</name>
    <name type="common">Aureobasidium pullulans var. melanogenum</name>
    <dbReference type="NCBI Taxonomy" id="46634"/>
    <lineage>
        <taxon>Eukaryota</taxon>
        <taxon>Fungi</taxon>
        <taxon>Dikarya</taxon>
        <taxon>Ascomycota</taxon>
        <taxon>Pezizomycotina</taxon>
        <taxon>Dothideomycetes</taxon>
        <taxon>Dothideomycetidae</taxon>
        <taxon>Dothideales</taxon>
        <taxon>Saccotheciaceae</taxon>
        <taxon>Aureobasidium</taxon>
    </lineage>
</organism>
<dbReference type="Pfam" id="PF25435">
    <property type="entry name" value="PalB_C"/>
    <property type="match status" value="1"/>
</dbReference>
<proteinExistence type="inferred from homology"/>
<gene>
    <name evidence="8" type="ORF">KCU76_g15515</name>
</gene>
<evidence type="ECO:0000256" key="5">
    <source>
        <dbReference type="PROSITE-ProRule" id="PRU00239"/>
    </source>
</evidence>
<feature type="compositionally biased region" description="Acidic residues" evidence="6">
    <location>
        <begin position="1577"/>
        <end position="1620"/>
    </location>
</feature>
<feature type="non-terminal residue" evidence="8">
    <location>
        <position position="1655"/>
    </location>
</feature>
<feature type="active site" evidence="5">
    <location>
        <position position="367"/>
    </location>
</feature>